<dbReference type="SUPFAM" id="SSF53474">
    <property type="entry name" value="alpha/beta-Hydrolases"/>
    <property type="match status" value="1"/>
</dbReference>
<feature type="region of interest" description="Disordered" evidence="1">
    <location>
        <begin position="161"/>
        <end position="202"/>
    </location>
</feature>
<dbReference type="InterPro" id="IPR029058">
    <property type="entry name" value="AB_hydrolase_fold"/>
</dbReference>
<accession>F0UKE7</accession>
<feature type="region of interest" description="Disordered" evidence="1">
    <location>
        <begin position="563"/>
        <end position="626"/>
    </location>
</feature>
<dbReference type="CDD" id="cd00519">
    <property type="entry name" value="Lipase_3"/>
    <property type="match status" value="1"/>
</dbReference>
<feature type="compositionally biased region" description="Pro residues" evidence="1">
    <location>
        <begin position="80"/>
        <end position="91"/>
    </location>
</feature>
<feature type="compositionally biased region" description="Polar residues" evidence="1">
    <location>
        <begin position="575"/>
        <end position="588"/>
    </location>
</feature>
<dbReference type="Gene3D" id="3.40.50.1820">
    <property type="entry name" value="alpha/beta hydrolase"/>
    <property type="match status" value="1"/>
</dbReference>
<dbReference type="PANTHER" id="PTHR46023">
    <property type="entry name" value="LIPASE CLASS 3 PROTEIN-LIKE"/>
    <property type="match status" value="1"/>
</dbReference>
<feature type="compositionally biased region" description="Polar residues" evidence="1">
    <location>
        <begin position="228"/>
        <end position="238"/>
    </location>
</feature>
<dbReference type="GO" id="GO:0006629">
    <property type="term" value="P:lipid metabolic process"/>
    <property type="evidence" value="ECO:0007669"/>
    <property type="project" value="InterPro"/>
</dbReference>
<name>F0UKE7_AJEC8</name>
<dbReference type="HOGENOM" id="CLU_025630_1_0_1"/>
<protein>
    <recommendedName>
        <fullName evidence="2">Fungal lipase-type domain-containing protein</fullName>
    </recommendedName>
</protein>
<dbReference type="PANTHER" id="PTHR46023:SF6">
    <property type="entry name" value="LIPASE CLASS 3 FAMILY PROTEIN"/>
    <property type="match status" value="1"/>
</dbReference>
<feature type="compositionally biased region" description="Pro residues" evidence="1">
    <location>
        <begin position="168"/>
        <end position="182"/>
    </location>
</feature>
<evidence type="ECO:0000256" key="1">
    <source>
        <dbReference type="SAM" id="MobiDB-lite"/>
    </source>
</evidence>
<dbReference type="VEuPathDB" id="FungiDB:I7I53_05805"/>
<proteinExistence type="predicted"/>
<dbReference type="AlphaFoldDB" id="F0UKE7"/>
<dbReference type="OMA" id="YHYANSR"/>
<evidence type="ECO:0000313" key="3">
    <source>
        <dbReference type="EMBL" id="EGC46728.1"/>
    </source>
</evidence>
<organism evidence="4">
    <name type="scientific">Ajellomyces capsulatus (strain H88)</name>
    <name type="common">Darling's disease fungus</name>
    <name type="synonym">Histoplasma capsulatum</name>
    <dbReference type="NCBI Taxonomy" id="544711"/>
    <lineage>
        <taxon>Eukaryota</taxon>
        <taxon>Fungi</taxon>
        <taxon>Dikarya</taxon>
        <taxon>Ascomycota</taxon>
        <taxon>Pezizomycotina</taxon>
        <taxon>Eurotiomycetes</taxon>
        <taxon>Eurotiomycetidae</taxon>
        <taxon>Onygenales</taxon>
        <taxon>Ajellomycetaceae</taxon>
        <taxon>Histoplasma</taxon>
    </lineage>
</organism>
<dbReference type="InterPro" id="IPR002921">
    <property type="entry name" value="Fungal_lipase-type"/>
</dbReference>
<feature type="compositionally biased region" description="Basic and acidic residues" evidence="1">
    <location>
        <begin position="599"/>
        <end position="620"/>
    </location>
</feature>
<feature type="region of interest" description="Disordered" evidence="1">
    <location>
        <begin position="66"/>
        <end position="117"/>
    </location>
</feature>
<gene>
    <name evidence="3" type="ORF">HCEG_05943</name>
</gene>
<dbReference type="Proteomes" id="UP000008142">
    <property type="component" value="Unassembled WGS sequence"/>
</dbReference>
<sequence>MAARILGAIVYPCDNNKDTSIMTFFGISNPKASYPYRRSNTPTISAPLPFPPSYYLQNISTPILNPPLLHPGLDNTDPFQQPPRPAPPPPNAAASQQTRNSPHFVVHPAPPPLEDHPAFRDIQLSMNNGSTFFSADEKSSGGSQTFIPFSPSDYEISRLSNLSSNRLPPTPPNSPPIPPSRSPTPAQARSTPTWRAPEQPTEPLQAFEQHSKWHHYHRHLYHPLNDIAPTTSKGSTRASLNSDSDKDHSSSGGFVELSDLLSGKLDEVIASIDGQEFSGMEKDLRVSYLPPQPSLRGGDSSGGRPFRVRKRRTYPSSINYFSKVYHYANSRLPDSLTPLRLYIPTYPLLCLAARFSQRVYNKPTGAERETRVEADWRLGTKAMVIKSEPVDNMNVIVFAIRGTNSFRDWATNMNSDPVSPEHFLDDRGNLCHAGFLSVARRMVKPVALRLQQILDENPSRIAYSLIITGHSAGGAIASLLYMHMLSGTVKSELIRMRDFFKRVHCITFGSPPVSLLPLQKPVGPGRDRFQKWLFFSFVNEGDPVPRADKAYVRSLLDLYISPAPPLPRPPSTTPGENTSQKSASTRLQQKLYRLGGRKAASDSKRNKRSTKGDWENDHDPMPTVVWKTPPSSLCAAGNLILLRGGDMEKQKNNLQDGVYAEAFLMKDDDLRDVVFGDPMMHIMELYEQRIEILATNAVTARFSLR</sequence>
<evidence type="ECO:0000259" key="2">
    <source>
        <dbReference type="Pfam" id="PF01764"/>
    </source>
</evidence>
<dbReference type="OrthoDB" id="438440at2759"/>
<feature type="domain" description="Fungal lipase-type" evidence="2">
    <location>
        <begin position="397"/>
        <end position="547"/>
    </location>
</feature>
<evidence type="ECO:0000313" key="4">
    <source>
        <dbReference type="Proteomes" id="UP000008142"/>
    </source>
</evidence>
<dbReference type="EMBL" id="DS990639">
    <property type="protein sequence ID" value="EGC46728.1"/>
    <property type="molecule type" value="Genomic_DNA"/>
</dbReference>
<dbReference type="Pfam" id="PF01764">
    <property type="entry name" value="Lipase_3"/>
    <property type="match status" value="1"/>
</dbReference>
<feature type="compositionally biased region" description="Pro residues" evidence="1">
    <location>
        <begin position="563"/>
        <end position="572"/>
    </location>
</feature>
<feature type="region of interest" description="Disordered" evidence="1">
    <location>
        <begin position="225"/>
        <end position="252"/>
    </location>
</feature>
<reference evidence="4" key="1">
    <citation type="submission" date="2008-07" db="EMBL/GenBank/DDBJ databases">
        <title>Annotation of Ajellomyces capsulatus strain H88.</title>
        <authorList>
            <person name="Champion M."/>
            <person name="Cuomo C."/>
            <person name="Ma L.-J."/>
            <person name="Henn M.R."/>
            <person name="Sil A."/>
            <person name="Goldman B."/>
            <person name="Young S.K."/>
            <person name="Kodira C.D."/>
            <person name="Zeng Q."/>
            <person name="Koehrsen M."/>
            <person name="Alvarado L."/>
            <person name="Berlin A."/>
            <person name="Borenstein D."/>
            <person name="Chen Z."/>
            <person name="Engels R."/>
            <person name="Freedman E."/>
            <person name="Gellesch M."/>
            <person name="Goldberg J."/>
            <person name="Griggs A."/>
            <person name="Gujja S."/>
            <person name="Heiman D."/>
            <person name="Hepburn T."/>
            <person name="Howarth C."/>
            <person name="Jen D."/>
            <person name="Larson L."/>
            <person name="Lewis B."/>
            <person name="Mehta T."/>
            <person name="Park D."/>
            <person name="Pearson M."/>
            <person name="Roberts A."/>
            <person name="Saif S."/>
            <person name="Shea T."/>
            <person name="Shenoy N."/>
            <person name="Sisk P."/>
            <person name="Stolte C."/>
            <person name="Sykes S."/>
            <person name="Walk T."/>
            <person name="White J."/>
            <person name="Yandava C."/>
            <person name="Klein B."/>
            <person name="McEwen J.G."/>
            <person name="Puccia R."/>
            <person name="Goldman G.H."/>
            <person name="Felipe M.S."/>
            <person name="Nino-Vega G."/>
            <person name="San-Blas G."/>
            <person name="Taylor J."/>
            <person name="Mendoza L."/>
            <person name="Galagan J."/>
            <person name="Nusbaum C."/>
            <person name="Birren B."/>
        </authorList>
    </citation>
    <scope>NUCLEOTIDE SEQUENCE [LARGE SCALE GENOMIC DNA]</scope>
    <source>
        <strain evidence="4">H88</strain>
    </source>
</reference>